<keyword evidence="9" id="KW-1185">Reference proteome</keyword>
<feature type="transmembrane region" description="Helical" evidence="6">
    <location>
        <begin position="371"/>
        <end position="394"/>
    </location>
</feature>
<accession>F4QAS1</accession>
<evidence type="ECO:0000256" key="2">
    <source>
        <dbReference type="ARBA" id="ARBA00007168"/>
    </source>
</evidence>
<gene>
    <name evidence="8" type="ORF">DFA_09809</name>
</gene>
<dbReference type="PANTHER" id="PTHR12385:SF4">
    <property type="entry name" value="PROTEIN PNS1"/>
    <property type="match status" value="1"/>
</dbReference>
<feature type="transmembrane region" description="Helical" evidence="6">
    <location>
        <begin position="280"/>
        <end position="302"/>
    </location>
</feature>
<comment type="function">
    <text evidence="6">Choline transporter.</text>
</comment>
<dbReference type="GO" id="GO:0005886">
    <property type="term" value="C:plasma membrane"/>
    <property type="evidence" value="ECO:0007669"/>
    <property type="project" value="UniProtKB-SubCell"/>
</dbReference>
<feature type="transmembrane region" description="Helical" evidence="6">
    <location>
        <begin position="211"/>
        <end position="232"/>
    </location>
</feature>
<sequence length="556" mass="62424">MGLEGDRSPQLQQGGNQTPPLQQQQQYNQGLPYVQPNYTNNNNNAGSQQGYQGNPYQQPAYYQPAPHEQQQQQYNQQPYVVPQQQPNPVYGLQQPWDQQNQQQQQYQQNDNQPLLQPIFIPPQTYVYNETCEKFPDGPKYQDILYTVLFVIHLLALVLVYFVSLSRPVINESFVGGDSQNYPLLAFVGISALISVIYLFGWLHIARRHAVGLIKATFIINIIITIILCIVAFVTGNWFMGALLIFVALICFIFFISLIKRIDFTAALLTSSIELLDRFPACYRVGFASLVVNFIWLILWGLAVTRMSYTFTDTSFNILFVFMVFSFYWVTNVIKNVVHCTISGLFASWYFLDGSVGMPPSPTAKSFKRAITTSFGSICFGSLLLAIVSTLRYIAQSLQSSKNGIVQLVGCLLNCILSLFESVLQLFNVYAYTQVAIYGKSYCDAARSTMDLVKNRGADLIVNDNFISTALSISILLGAVLAGIVGFIISLAVSSAPAISWLMIFCISFSFIMIVMEVIYSGVVTTVVCFLMEPNILAQSKPDIYRLYTTTYNKLIL</sequence>
<dbReference type="KEGG" id="dfa:DFA_09809"/>
<feature type="transmembrane region" description="Helical" evidence="6">
    <location>
        <begin position="143"/>
        <end position="163"/>
    </location>
</feature>
<comment type="similarity">
    <text evidence="2 6">Belongs to the CTL (choline transporter-like) family.</text>
</comment>
<dbReference type="OrthoDB" id="44736at2759"/>
<dbReference type="OMA" id="CRIAMAW"/>
<dbReference type="EMBL" id="GL883026">
    <property type="protein sequence ID" value="EGG14989.1"/>
    <property type="molecule type" value="Genomic_DNA"/>
</dbReference>
<evidence type="ECO:0000256" key="7">
    <source>
        <dbReference type="SAM" id="MobiDB-lite"/>
    </source>
</evidence>
<feature type="transmembrane region" description="Helical" evidence="6">
    <location>
        <begin position="308"/>
        <end position="328"/>
    </location>
</feature>
<reference evidence="9" key="1">
    <citation type="journal article" date="2011" name="Genome Res.">
        <title>Phylogeny-wide analysis of social amoeba genomes highlights ancient origins for complex intercellular communication.</title>
        <authorList>
            <person name="Heidel A.J."/>
            <person name="Lawal H.M."/>
            <person name="Felder M."/>
            <person name="Schilde C."/>
            <person name="Helps N.R."/>
            <person name="Tunggal B."/>
            <person name="Rivero F."/>
            <person name="John U."/>
            <person name="Schleicher M."/>
            <person name="Eichinger L."/>
            <person name="Platzer M."/>
            <person name="Noegel A.A."/>
            <person name="Schaap P."/>
            <person name="Gloeckner G."/>
        </authorList>
    </citation>
    <scope>NUCLEOTIDE SEQUENCE [LARGE SCALE GENOMIC DNA]</scope>
    <source>
        <strain evidence="9">SH3</strain>
    </source>
</reference>
<dbReference type="RefSeq" id="XP_004351709.1">
    <property type="nucleotide sequence ID" value="XM_004351657.1"/>
</dbReference>
<evidence type="ECO:0000256" key="3">
    <source>
        <dbReference type="ARBA" id="ARBA00022692"/>
    </source>
</evidence>
<feature type="transmembrane region" description="Helical" evidence="6">
    <location>
        <begin position="498"/>
        <end position="531"/>
    </location>
</feature>
<keyword evidence="4 6" id="KW-1133">Transmembrane helix</keyword>
<dbReference type="GeneID" id="14867538"/>
<feature type="transmembrane region" description="Helical" evidence="6">
    <location>
        <begin position="238"/>
        <end position="259"/>
    </location>
</feature>
<dbReference type="InterPro" id="IPR007603">
    <property type="entry name" value="Choline_transptr-like"/>
</dbReference>
<name>F4QAS1_CACFS</name>
<comment type="subcellular location">
    <subcellularLocation>
        <location evidence="6">Cell membrane</location>
        <topology evidence="6">Multi-pass membrane protein</topology>
    </subcellularLocation>
    <subcellularLocation>
        <location evidence="1">Membrane</location>
        <topology evidence="1">Multi-pass membrane protein</topology>
    </subcellularLocation>
</comment>
<dbReference type="Pfam" id="PF04515">
    <property type="entry name" value="Choline_transpo"/>
    <property type="match status" value="1"/>
</dbReference>
<evidence type="ECO:0000256" key="1">
    <source>
        <dbReference type="ARBA" id="ARBA00004141"/>
    </source>
</evidence>
<keyword evidence="3 6" id="KW-0812">Transmembrane</keyword>
<feature type="transmembrane region" description="Helical" evidence="6">
    <location>
        <begin position="183"/>
        <end position="204"/>
    </location>
</feature>
<evidence type="ECO:0000313" key="8">
    <source>
        <dbReference type="EMBL" id="EGG14989.1"/>
    </source>
</evidence>
<feature type="region of interest" description="Disordered" evidence="7">
    <location>
        <begin position="1"/>
        <end position="108"/>
    </location>
</feature>
<evidence type="ECO:0000256" key="6">
    <source>
        <dbReference type="RuleBase" id="RU368066"/>
    </source>
</evidence>
<feature type="compositionally biased region" description="Low complexity" evidence="7">
    <location>
        <begin position="9"/>
        <end position="108"/>
    </location>
</feature>
<organism evidence="8 9">
    <name type="scientific">Cavenderia fasciculata</name>
    <name type="common">Slime mold</name>
    <name type="synonym">Dictyostelium fasciculatum</name>
    <dbReference type="NCBI Taxonomy" id="261658"/>
    <lineage>
        <taxon>Eukaryota</taxon>
        <taxon>Amoebozoa</taxon>
        <taxon>Evosea</taxon>
        <taxon>Eumycetozoa</taxon>
        <taxon>Dictyostelia</taxon>
        <taxon>Acytosteliales</taxon>
        <taxon>Cavenderiaceae</taxon>
        <taxon>Cavenderia</taxon>
    </lineage>
</organism>
<dbReference type="PANTHER" id="PTHR12385">
    <property type="entry name" value="CHOLINE TRANSPORTER-LIKE (SLC FAMILY 44)"/>
    <property type="match status" value="1"/>
</dbReference>
<evidence type="ECO:0000256" key="4">
    <source>
        <dbReference type="ARBA" id="ARBA00022989"/>
    </source>
</evidence>
<dbReference type="AlphaFoldDB" id="F4QAS1"/>
<keyword evidence="5 6" id="KW-0472">Membrane</keyword>
<evidence type="ECO:0000256" key="5">
    <source>
        <dbReference type="ARBA" id="ARBA00023136"/>
    </source>
</evidence>
<proteinExistence type="inferred from homology"/>
<dbReference type="GO" id="GO:0022857">
    <property type="term" value="F:transmembrane transporter activity"/>
    <property type="evidence" value="ECO:0007669"/>
    <property type="project" value="UniProtKB-UniRule"/>
</dbReference>
<feature type="transmembrane region" description="Helical" evidence="6">
    <location>
        <begin position="465"/>
        <end position="492"/>
    </location>
</feature>
<dbReference type="Proteomes" id="UP000007797">
    <property type="component" value="Unassembled WGS sequence"/>
</dbReference>
<evidence type="ECO:0000313" key="9">
    <source>
        <dbReference type="Proteomes" id="UP000007797"/>
    </source>
</evidence>
<protein>
    <recommendedName>
        <fullName evidence="6">Choline transporter-like protein</fullName>
    </recommendedName>
</protein>